<feature type="transmembrane region" description="Helical" evidence="1">
    <location>
        <begin position="7"/>
        <end position="28"/>
    </location>
</feature>
<feature type="non-terminal residue" evidence="2">
    <location>
        <position position="131"/>
    </location>
</feature>
<reference evidence="2" key="1">
    <citation type="journal article" date="2014" name="Front. Microbiol.">
        <title>High frequency of phylogenetically diverse reductive dehalogenase-homologous genes in deep subseafloor sedimentary metagenomes.</title>
        <authorList>
            <person name="Kawai M."/>
            <person name="Futagami T."/>
            <person name="Toyoda A."/>
            <person name="Takaki Y."/>
            <person name="Nishi S."/>
            <person name="Hori S."/>
            <person name="Arai W."/>
            <person name="Tsubouchi T."/>
            <person name="Morono Y."/>
            <person name="Uchiyama I."/>
            <person name="Ito T."/>
            <person name="Fujiyama A."/>
            <person name="Inagaki F."/>
            <person name="Takami H."/>
        </authorList>
    </citation>
    <scope>NUCLEOTIDE SEQUENCE</scope>
    <source>
        <strain evidence="2">Expedition CK06-06</strain>
    </source>
</reference>
<evidence type="ECO:0000256" key="1">
    <source>
        <dbReference type="SAM" id="Phobius"/>
    </source>
</evidence>
<accession>X1REC3</accession>
<evidence type="ECO:0000313" key="2">
    <source>
        <dbReference type="EMBL" id="GAI79072.1"/>
    </source>
</evidence>
<name>X1REC3_9ZZZZ</name>
<organism evidence="2">
    <name type="scientific">marine sediment metagenome</name>
    <dbReference type="NCBI Taxonomy" id="412755"/>
    <lineage>
        <taxon>unclassified sequences</taxon>
        <taxon>metagenomes</taxon>
        <taxon>ecological metagenomes</taxon>
    </lineage>
</organism>
<keyword evidence="1" id="KW-0812">Transmembrane</keyword>
<protein>
    <submittedName>
        <fullName evidence="2">Uncharacterized protein</fullName>
    </submittedName>
</protein>
<sequence>MQKGRGFFRLVMVISFLVFIIMSFYIFFELEKAFETEELKRIYELKRAYKVELKRKRESPTKKPESFHEKYGIALPDIDTIIIPEDSPTDVHIILGMVGGAASVIAIWLIYGLTIYVVRGFMGKEKRGENE</sequence>
<gene>
    <name evidence="2" type="ORF">S12H4_18797</name>
</gene>
<keyword evidence="1" id="KW-0472">Membrane</keyword>
<comment type="caution">
    <text evidence="2">The sequence shown here is derived from an EMBL/GenBank/DDBJ whole genome shotgun (WGS) entry which is preliminary data.</text>
</comment>
<feature type="transmembrane region" description="Helical" evidence="1">
    <location>
        <begin position="93"/>
        <end position="118"/>
    </location>
</feature>
<proteinExistence type="predicted"/>
<keyword evidence="1" id="KW-1133">Transmembrane helix</keyword>
<dbReference type="AlphaFoldDB" id="X1REC3"/>
<dbReference type="EMBL" id="BARW01009326">
    <property type="protein sequence ID" value="GAI79072.1"/>
    <property type="molecule type" value="Genomic_DNA"/>
</dbReference>